<proteinExistence type="inferred from homology"/>
<dbReference type="Pfam" id="PF09335">
    <property type="entry name" value="VTT_dom"/>
    <property type="match status" value="1"/>
</dbReference>
<keyword evidence="5 6" id="KW-0472">Membrane</keyword>
<keyword evidence="4 6" id="KW-1133">Transmembrane helix</keyword>
<keyword evidence="2 6" id="KW-1003">Cell membrane</keyword>
<feature type="region of interest" description="Disordered" evidence="7">
    <location>
        <begin position="322"/>
        <end position="345"/>
    </location>
</feature>
<dbReference type="PANTHER" id="PTHR12677:SF49">
    <property type="entry name" value="TVP38_TMEM64 FAMILY MEMBRANE PROTEIN"/>
    <property type="match status" value="1"/>
</dbReference>
<evidence type="ECO:0000256" key="3">
    <source>
        <dbReference type="ARBA" id="ARBA00022692"/>
    </source>
</evidence>
<protein>
    <recommendedName>
        <fullName evidence="6">TVP38/TMEM64 family membrane protein</fullName>
    </recommendedName>
</protein>
<dbReference type="GO" id="GO:0005886">
    <property type="term" value="C:plasma membrane"/>
    <property type="evidence" value="ECO:0007669"/>
    <property type="project" value="UniProtKB-SubCell"/>
</dbReference>
<accession>A0A4Q2K8K3</accession>
<feature type="transmembrane region" description="Helical" evidence="6">
    <location>
        <begin position="267"/>
        <end position="288"/>
    </location>
</feature>
<dbReference type="OrthoDB" id="371137at2"/>
<evidence type="ECO:0000256" key="1">
    <source>
        <dbReference type="ARBA" id="ARBA00004651"/>
    </source>
</evidence>
<dbReference type="PANTHER" id="PTHR12677">
    <property type="entry name" value="GOLGI APPARATUS MEMBRANE PROTEIN TVP38-RELATED"/>
    <property type="match status" value="1"/>
</dbReference>
<organism evidence="9 10">
    <name type="scientific">Candidatus Borkfalkia ceftriaxoniphila</name>
    <dbReference type="NCBI Taxonomy" id="2508949"/>
    <lineage>
        <taxon>Bacteria</taxon>
        <taxon>Bacillati</taxon>
        <taxon>Bacillota</taxon>
        <taxon>Clostridia</taxon>
        <taxon>Christensenellales</taxon>
        <taxon>Christensenellaceae</taxon>
        <taxon>Candidatus Borkfalkia</taxon>
    </lineage>
</organism>
<keyword evidence="3 6" id="KW-0812">Transmembrane</keyword>
<evidence type="ECO:0000256" key="6">
    <source>
        <dbReference type="RuleBase" id="RU366058"/>
    </source>
</evidence>
<dbReference type="InterPro" id="IPR015414">
    <property type="entry name" value="TMEM64"/>
</dbReference>
<name>A0A4Q2K8K3_9FIRM</name>
<feature type="transmembrane region" description="Helical" evidence="6">
    <location>
        <begin position="80"/>
        <end position="102"/>
    </location>
</feature>
<evidence type="ECO:0000256" key="5">
    <source>
        <dbReference type="ARBA" id="ARBA00023136"/>
    </source>
</evidence>
<evidence type="ECO:0000256" key="4">
    <source>
        <dbReference type="ARBA" id="ARBA00022989"/>
    </source>
</evidence>
<evidence type="ECO:0000256" key="7">
    <source>
        <dbReference type="SAM" id="MobiDB-lite"/>
    </source>
</evidence>
<feature type="transmembrane region" description="Helical" evidence="6">
    <location>
        <begin position="21"/>
        <end position="39"/>
    </location>
</feature>
<dbReference type="EMBL" id="SDOZ01000005">
    <property type="protein sequence ID" value="RXZ57946.1"/>
    <property type="molecule type" value="Genomic_DNA"/>
</dbReference>
<keyword evidence="10" id="KW-1185">Reference proteome</keyword>
<evidence type="ECO:0000259" key="8">
    <source>
        <dbReference type="Pfam" id="PF09335"/>
    </source>
</evidence>
<feature type="domain" description="VTT" evidence="8">
    <location>
        <begin position="141"/>
        <end position="256"/>
    </location>
</feature>
<dbReference type="Proteomes" id="UP000291269">
    <property type="component" value="Unassembled WGS sequence"/>
</dbReference>
<evidence type="ECO:0000256" key="2">
    <source>
        <dbReference type="ARBA" id="ARBA00022475"/>
    </source>
</evidence>
<sequence>MEHLTAIVNKKAKKWITTASIVLFGAISIVFTILCMRYFKSGVLYKYNTVITSSLVAAEVICTGLCFAFFLTNKEAVYKLLLTALGLAAVFLLGVYILQVTGVLDKIDSVDDLRLWIEQTGVWAPICFIVIQFLQVVVLPIPSVVTVGAGVALFGPLECIIYSYIGIVLGSLVGFFIGKVLGYRAAAWLVGKETLDSWLLKIKGKDKAVLTAMFLLPMFPDDVLCFVAGLSTMTWPFFIIMILITRALGIVMTSYSLNGSIIPYNTWWGLLSWAIIGVAVIVLFIFLYKKGDKIERWFLNKFDSLRKRKKGEKIVGEIEEEKLPSEKKSAGESKIVGDVPHKHDE</sequence>
<feature type="transmembrane region" description="Helical" evidence="6">
    <location>
        <begin position="161"/>
        <end position="188"/>
    </location>
</feature>
<evidence type="ECO:0000313" key="9">
    <source>
        <dbReference type="EMBL" id="RXZ57946.1"/>
    </source>
</evidence>
<dbReference type="InterPro" id="IPR032816">
    <property type="entry name" value="VTT_dom"/>
</dbReference>
<evidence type="ECO:0000313" key="10">
    <source>
        <dbReference type="Proteomes" id="UP000291269"/>
    </source>
</evidence>
<dbReference type="AlphaFoldDB" id="A0A4Q2K8K3"/>
<reference evidence="9 10" key="1">
    <citation type="journal article" date="2019" name="Gut">
        <title>Antibiotics-induced monodominance of a novel gut bacterial order.</title>
        <authorList>
            <person name="Hildebrand F."/>
            <person name="Moitinho-Silva L."/>
            <person name="Blasche S."/>
            <person name="Jahn M.T."/>
            <person name="Gossmann T.I."/>
            <person name="Heuerta-Cepas J."/>
            <person name="Hercog R."/>
            <person name="Luetge M."/>
            <person name="Bahram M."/>
            <person name="Pryszlak A."/>
            <person name="Alves R.J."/>
            <person name="Waszak S.M."/>
            <person name="Zhu A."/>
            <person name="Ye L."/>
            <person name="Costea P.I."/>
            <person name="Aalvink S."/>
            <person name="Belzer C."/>
            <person name="Forslund S.K."/>
            <person name="Sunagawa S."/>
            <person name="Hentschel U."/>
            <person name="Merten C."/>
            <person name="Patil K.R."/>
            <person name="Benes V."/>
            <person name="Bork P."/>
        </authorList>
    </citation>
    <scope>NUCLEOTIDE SEQUENCE [LARGE SCALE GENOMIC DNA]</scope>
    <source>
        <strain evidence="9 10">HDS1380</strain>
    </source>
</reference>
<comment type="similarity">
    <text evidence="6">Belongs to the TVP38/TMEM64 family.</text>
</comment>
<comment type="caution">
    <text evidence="9">The sequence shown here is derived from an EMBL/GenBank/DDBJ whole genome shotgun (WGS) entry which is preliminary data.</text>
</comment>
<feature type="transmembrane region" description="Helical" evidence="6">
    <location>
        <begin position="51"/>
        <end position="71"/>
    </location>
</feature>
<comment type="subcellular location">
    <subcellularLocation>
        <location evidence="1 6">Cell membrane</location>
        <topology evidence="1 6">Multi-pass membrane protein</topology>
    </subcellularLocation>
</comment>
<gene>
    <name evidence="9" type="ORF">ESZ91_11390</name>
</gene>
<feature type="transmembrane region" description="Helical" evidence="6">
    <location>
        <begin position="122"/>
        <end position="154"/>
    </location>
</feature>
<dbReference type="RefSeq" id="WP_129227390.1">
    <property type="nucleotide sequence ID" value="NZ_SDOZ01000005.1"/>
</dbReference>
<feature type="compositionally biased region" description="Basic and acidic residues" evidence="7">
    <location>
        <begin position="322"/>
        <end position="331"/>
    </location>
</feature>